<evidence type="ECO:0000256" key="1">
    <source>
        <dbReference type="ARBA" id="ARBA00004613"/>
    </source>
</evidence>
<dbReference type="SUPFAM" id="SSF82895">
    <property type="entry name" value="TSP-1 type 1 repeat"/>
    <property type="match status" value="1"/>
</dbReference>
<dbReference type="PROSITE" id="PS50215">
    <property type="entry name" value="ADAM_MEPRO"/>
    <property type="match status" value="1"/>
</dbReference>
<feature type="binding site" evidence="10">
    <location>
        <position position="495"/>
    </location>
    <ligand>
        <name>Zn(2+)</name>
        <dbReference type="ChEBI" id="CHEBI:29105"/>
        <note>catalytic</note>
    </ligand>
</feature>
<dbReference type="Pfam" id="PF25379">
    <property type="entry name" value="Adt-1"/>
    <property type="match status" value="1"/>
</dbReference>
<dbReference type="Gene3D" id="3.60.10.10">
    <property type="entry name" value="Endonuclease/exonuclease/phosphatase"/>
    <property type="match status" value="1"/>
</dbReference>
<sequence>MFPHQNHHKFLLTKSGLHIQPMLKNLPKLSLSRVNDKVSAISAPEFAVVWPQLPRKRRKRWALPDERSAMPVVFEAQSLGRRFELQLRPSPALLDPQFVLLSRWSNRTDMLSPHLAEQSCFYRSDGGHRAAVALCGGMRGIITSPMNEYYIINPLPRRFRRRSASIPHVIVKWVPPSLKARDNKMPSCTLQHRSYVNKELRDENSESRISEINHILSNSLISTFDNSRIFNSTENNISINSTPALVYDLNKSAGVNLRKTEVLTLKQDVSAGSIRISHKFNSDFHKIDLSPEGGRAKFGENRWREIPDVRHCHDCLEEEHDGVPGRGKRSVVLLPGTPIHVETAVFIDKDLYQHMALNFPADTERELVRVVLAMINAVQLLYHDPSLGRQVNFVLKRLEILHVDPPSLQRPHDIDRFLSSFCTWQRGENPPGDSDPLHWDHALILTGLDLYVVSKNGKVSSQVVGLAPVAGMCTETSSCTVNEGRHFESVYVVAHEIGHNLGMRHDGPLAENECDPGSYIMSPTLGSGKITWSSCSRRYLQMFLETPQSQCLLDHSSSGGQLDHSAEGALPGERFNADQQCMLKYGRGSIHSTQQLLDDVCRDLHCQRDRYTWTSHPALEGTFCGTNKWCRSGRCVGRGLSAFQAGFSPNQRVDGAWSEWSPFSECASGCLYSDEGQLHAGSTGIMVSTRRCNNPRPENGGLPCRGTDRRYRTCFAEQCGNVQQTTIRDFADQICLRAREVDTELLGTGLQRISSDLEEACSVWCYKRSGGYKSRGWTFPDGTTCQSHRSRYGKSMYCIGGRCEEFVCDHYDVAVFSTLPELCPGPWRGGDRFQAHDISLFSHNKGQRREVPGARTLWSPASGCHFNCLAPGRGLRLVVAKDMKCQLEDNCEGGSITGIQLCEPDKLGCGRLKTPFEHATKVCSKYRERVRRLSGFGMQISPAAQDPDRPCRVACQDDEVNHRFYMVNGEDGWFPFGTDCSRGVLEKRAYCVSGKCLEFGADDTPLHESKYTLPLISRLKRSLMINSTTTVRTVLDQTMLNHIISKLNFRGLVFSGLWGSNQKKDTFKKELKDTNNKKRKYIPITYICKRNKVCDKNIKNKKQRDFFNTTIISIYASTEEADEEAEEFYIELSITYDTVPKYDAIILMGDFNAKIGKEDRNNDVAGKYILPDKTNENEN</sequence>
<dbReference type="InterPro" id="IPR036383">
    <property type="entry name" value="TSP1_rpt_sf"/>
</dbReference>
<dbReference type="OrthoDB" id="10035764at2759"/>
<keyword evidence="4 10" id="KW-0479">Metal-binding</keyword>
<dbReference type="InterPro" id="IPR024079">
    <property type="entry name" value="MetalloPept_cat_dom_sf"/>
</dbReference>
<dbReference type="EMBL" id="BLKM01006251">
    <property type="protein sequence ID" value="GFG36579.1"/>
    <property type="molecule type" value="Genomic_DNA"/>
</dbReference>
<keyword evidence="9" id="KW-0325">Glycoprotein</keyword>
<dbReference type="Gene3D" id="3.40.1620.60">
    <property type="match status" value="1"/>
</dbReference>
<dbReference type="GO" id="GO:0046872">
    <property type="term" value="F:metal ion binding"/>
    <property type="evidence" value="ECO:0007669"/>
    <property type="project" value="UniProtKB-KW"/>
</dbReference>
<evidence type="ECO:0000256" key="7">
    <source>
        <dbReference type="ARBA" id="ARBA00023049"/>
    </source>
</evidence>
<dbReference type="PANTHER" id="PTHR13723:SF275">
    <property type="entry name" value="STALL, ISOFORM C"/>
    <property type="match status" value="1"/>
</dbReference>
<keyword evidence="6 10" id="KW-0862">Zinc</keyword>
<feature type="binding site" evidence="10">
    <location>
        <position position="505"/>
    </location>
    <ligand>
        <name>Zn(2+)</name>
        <dbReference type="ChEBI" id="CHEBI:29105"/>
        <note>catalytic</note>
    </ligand>
</feature>
<dbReference type="GO" id="GO:0004222">
    <property type="term" value="F:metalloendopeptidase activity"/>
    <property type="evidence" value="ECO:0007669"/>
    <property type="project" value="InterPro"/>
</dbReference>
<accession>A0A6L2PVL1</accession>
<evidence type="ECO:0000256" key="4">
    <source>
        <dbReference type="ARBA" id="ARBA00022723"/>
    </source>
</evidence>
<evidence type="ECO:0000256" key="2">
    <source>
        <dbReference type="ARBA" id="ARBA00022525"/>
    </source>
</evidence>
<dbReference type="GO" id="GO:0006508">
    <property type="term" value="P:proteolysis"/>
    <property type="evidence" value="ECO:0007669"/>
    <property type="project" value="UniProtKB-KW"/>
</dbReference>
<dbReference type="GO" id="GO:0030198">
    <property type="term" value="P:extracellular matrix organization"/>
    <property type="evidence" value="ECO:0007669"/>
    <property type="project" value="TreeGrafter"/>
</dbReference>
<dbReference type="PANTHER" id="PTHR13723">
    <property type="entry name" value="ADAMTS A DISINTEGRIN AND METALLOPROTEASE WITH THROMBOSPONDIN MOTIFS PROTEASE"/>
    <property type="match status" value="1"/>
</dbReference>
<dbReference type="CDD" id="cd04273">
    <property type="entry name" value="ZnMc_ADAMTS_like"/>
    <property type="match status" value="1"/>
</dbReference>
<dbReference type="FunCoup" id="A0A6L2PVL1">
    <property type="interactions" value="7"/>
</dbReference>
<dbReference type="InterPro" id="IPR050439">
    <property type="entry name" value="ADAMTS_ADAMTS-like"/>
</dbReference>
<evidence type="ECO:0000256" key="3">
    <source>
        <dbReference type="ARBA" id="ARBA00022670"/>
    </source>
</evidence>
<dbReference type="InterPro" id="IPR036691">
    <property type="entry name" value="Endo/exonu/phosph_ase_sf"/>
</dbReference>
<evidence type="ECO:0000259" key="11">
    <source>
        <dbReference type="PROSITE" id="PS50215"/>
    </source>
</evidence>
<dbReference type="InParanoid" id="A0A6L2PVL1"/>
<reference evidence="13" key="1">
    <citation type="submission" date="2020-01" db="EMBL/GenBank/DDBJ databases">
        <title>Draft genome sequence of the Termite Coptotermes fromosanus.</title>
        <authorList>
            <person name="Itakura S."/>
            <person name="Yosikawa Y."/>
            <person name="Umezawa K."/>
        </authorList>
    </citation>
    <scope>NUCLEOTIDE SEQUENCE [LARGE SCALE GENOMIC DNA]</scope>
</reference>
<evidence type="ECO:0000313" key="13">
    <source>
        <dbReference type="Proteomes" id="UP000502823"/>
    </source>
</evidence>
<dbReference type="SUPFAM" id="SSF56219">
    <property type="entry name" value="DNase I-like"/>
    <property type="match status" value="1"/>
</dbReference>
<dbReference type="InterPro" id="IPR041645">
    <property type="entry name" value="ADAMTS_CR_2"/>
</dbReference>
<comment type="caution">
    <text evidence="12">The sequence shown here is derived from an EMBL/GenBank/DDBJ whole genome shotgun (WGS) entry which is preliminary data.</text>
</comment>
<dbReference type="PROSITE" id="PS50092">
    <property type="entry name" value="TSP1"/>
    <property type="match status" value="1"/>
</dbReference>
<dbReference type="Proteomes" id="UP000502823">
    <property type="component" value="Unassembled WGS sequence"/>
</dbReference>
<keyword evidence="7" id="KW-0482">Metalloprotease</keyword>
<evidence type="ECO:0000256" key="8">
    <source>
        <dbReference type="ARBA" id="ARBA00023157"/>
    </source>
</evidence>
<keyword evidence="5" id="KW-0378">Hydrolase</keyword>
<dbReference type="InterPro" id="IPR001590">
    <property type="entry name" value="Peptidase_M12B"/>
</dbReference>
<keyword evidence="13" id="KW-1185">Reference proteome</keyword>
<dbReference type="Pfam" id="PF17771">
    <property type="entry name" value="ADAMTS_CR_2"/>
    <property type="match status" value="1"/>
</dbReference>
<dbReference type="AlphaFoldDB" id="A0A6L2PVL1"/>
<keyword evidence="2" id="KW-0964">Secreted</keyword>
<gene>
    <name evidence="12" type="ORF">Cfor_06192</name>
</gene>
<dbReference type="GO" id="GO:0005576">
    <property type="term" value="C:extracellular region"/>
    <property type="evidence" value="ECO:0007669"/>
    <property type="project" value="UniProtKB-SubCell"/>
</dbReference>
<dbReference type="Gene3D" id="3.40.390.10">
    <property type="entry name" value="Collagenase (Catalytic Domain)"/>
    <property type="match status" value="1"/>
</dbReference>
<comment type="subcellular location">
    <subcellularLocation>
        <location evidence="1">Secreted</location>
    </subcellularLocation>
</comment>
<dbReference type="Pfam" id="PF01421">
    <property type="entry name" value="Reprolysin"/>
    <property type="match status" value="1"/>
</dbReference>
<organism evidence="12 13">
    <name type="scientific">Coptotermes formosanus</name>
    <name type="common">Formosan subterranean termite</name>
    <dbReference type="NCBI Taxonomy" id="36987"/>
    <lineage>
        <taxon>Eukaryota</taxon>
        <taxon>Metazoa</taxon>
        <taxon>Ecdysozoa</taxon>
        <taxon>Arthropoda</taxon>
        <taxon>Hexapoda</taxon>
        <taxon>Insecta</taxon>
        <taxon>Pterygota</taxon>
        <taxon>Neoptera</taxon>
        <taxon>Polyneoptera</taxon>
        <taxon>Dictyoptera</taxon>
        <taxon>Blattodea</taxon>
        <taxon>Blattoidea</taxon>
        <taxon>Termitoidae</taxon>
        <taxon>Rhinotermitidae</taxon>
        <taxon>Coptotermes</taxon>
    </lineage>
</organism>
<proteinExistence type="predicted"/>
<evidence type="ECO:0000256" key="6">
    <source>
        <dbReference type="ARBA" id="ARBA00022833"/>
    </source>
</evidence>
<dbReference type="InterPro" id="IPR057401">
    <property type="entry name" value="Adt-1/2-like_dom"/>
</dbReference>
<feature type="binding site" evidence="10">
    <location>
        <position position="499"/>
    </location>
    <ligand>
        <name>Zn(2+)</name>
        <dbReference type="ChEBI" id="CHEBI:29105"/>
        <note>catalytic</note>
    </ligand>
</feature>
<feature type="domain" description="Peptidase M12B" evidence="11">
    <location>
        <begin position="339"/>
        <end position="556"/>
    </location>
</feature>
<evidence type="ECO:0000256" key="9">
    <source>
        <dbReference type="ARBA" id="ARBA00023180"/>
    </source>
</evidence>
<feature type="active site" evidence="10">
    <location>
        <position position="496"/>
    </location>
</feature>
<dbReference type="SUPFAM" id="SSF55486">
    <property type="entry name" value="Metalloproteases ('zincins'), catalytic domain"/>
    <property type="match status" value="1"/>
</dbReference>
<keyword evidence="8" id="KW-1015">Disulfide bond</keyword>
<evidence type="ECO:0000313" key="12">
    <source>
        <dbReference type="EMBL" id="GFG36579.1"/>
    </source>
</evidence>
<dbReference type="Gene3D" id="2.20.100.10">
    <property type="entry name" value="Thrombospondin type-1 (TSP1) repeat"/>
    <property type="match status" value="1"/>
</dbReference>
<name>A0A6L2PVL1_COPFO</name>
<dbReference type="InterPro" id="IPR000884">
    <property type="entry name" value="TSP1_rpt"/>
</dbReference>
<evidence type="ECO:0000256" key="10">
    <source>
        <dbReference type="PROSITE-ProRule" id="PRU00276"/>
    </source>
</evidence>
<evidence type="ECO:0000256" key="5">
    <source>
        <dbReference type="ARBA" id="ARBA00022801"/>
    </source>
</evidence>
<comment type="caution">
    <text evidence="10">Lacks conserved residue(s) required for the propagation of feature annotation.</text>
</comment>
<keyword evidence="3" id="KW-0645">Protease</keyword>
<dbReference type="GO" id="GO:0031012">
    <property type="term" value="C:extracellular matrix"/>
    <property type="evidence" value="ECO:0007669"/>
    <property type="project" value="TreeGrafter"/>
</dbReference>
<protein>
    <recommendedName>
        <fullName evidence="11">Peptidase M12B domain-containing protein</fullName>
    </recommendedName>
</protein>